<dbReference type="PANTHER" id="PTHR33365">
    <property type="entry name" value="YALI0B05434P"/>
    <property type="match status" value="1"/>
</dbReference>
<keyword evidence="4" id="KW-0472">Membrane</keyword>
<keyword evidence="6" id="KW-1185">Reference proteome</keyword>
<dbReference type="Proteomes" id="UP000186601">
    <property type="component" value="Unassembled WGS sequence"/>
</dbReference>
<organism evidence="5 6">
    <name type="scientific">Hermanssonia centrifuga</name>
    <dbReference type="NCBI Taxonomy" id="98765"/>
    <lineage>
        <taxon>Eukaryota</taxon>
        <taxon>Fungi</taxon>
        <taxon>Dikarya</taxon>
        <taxon>Basidiomycota</taxon>
        <taxon>Agaricomycotina</taxon>
        <taxon>Agaricomycetes</taxon>
        <taxon>Polyporales</taxon>
        <taxon>Meruliaceae</taxon>
        <taxon>Hermanssonia</taxon>
    </lineage>
</organism>
<dbReference type="GO" id="GO:0043386">
    <property type="term" value="P:mycotoxin biosynthetic process"/>
    <property type="evidence" value="ECO:0007669"/>
    <property type="project" value="InterPro"/>
</dbReference>
<dbReference type="STRING" id="98765.A0A2R6NJC1"/>
<dbReference type="PANTHER" id="PTHR33365:SF11">
    <property type="entry name" value="TAT PATHWAY SIGNAL SEQUENCE"/>
    <property type="match status" value="1"/>
</dbReference>
<comment type="caution">
    <text evidence="5">The sequence shown here is derived from an EMBL/GenBank/DDBJ whole genome shotgun (WGS) entry which is preliminary data.</text>
</comment>
<accession>A0A2R6NJC1</accession>
<evidence type="ECO:0000313" key="5">
    <source>
        <dbReference type="EMBL" id="PSR72102.1"/>
    </source>
</evidence>
<name>A0A2R6NJC1_9APHY</name>
<protein>
    <submittedName>
        <fullName evidence="5">Uncharacterized protein</fullName>
    </submittedName>
</protein>
<proteinExistence type="inferred from homology"/>
<dbReference type="Pfam" id="PF11807">
    <property type="entry name" value="UstYa"/>
    <property type="match status" value="2"/>
</dbReference>
<dbReference type="OrthoDB" id="3687641at2759"/>
<sequence length="253" mass="28707">MTLADVEYKALLTDENYESSSADDTKGEVLRARSTWAQRYVVFWIASIVHIIITLSLALSLYYVTHTGYEGCQTSSPREALLYCNTLPFAIPFYSLTVVLAPAQEAVTYEVKNFIIGLHDGHPKTLFGAEPSYEVDEAWETLYNDPVTGAIGNIVKDDLPDHLNHCVDTIRQALMCAADITYAKAITTRFKQILTLGGIFSPHVWHWDEERKISLPAFHDAAHVCRSYDKIVEWAKTHRMKHHFDETVHIEAF</sequence>
<evidence type="ECO:0000256" key="3">
    <source>
        <dbReference type="ARBA" id="ARBA00035112"/>
    </source>
</evidence>
<keyword evidence="2" id="KW-0560">Oxidoreductase</keyword>
<gene>
    <name evidence="5" type="ORF">PHLCEN_2v12017</name>
</gene>
<evidence type="ECO:0000256" key="1">
    <source>
        <dbReference type="ARBA" id="ARBA00004685"/>
    </source>
</evidence>
<comment type="similarity">
    <text evidence="3">Belongs to the ustYa family.</text>
</comment>
<evidence type="ECO:0000256" key="2">
    <source>
        <dbReference type="ARBA" id="ARBA00023002"/>
    </source>
</evidence>
<keyword evidence="4" id="KW-0812">Transmembrane</keyword>
<comment type="pathway">
    <text evidence="1">Mycotoxin biosynthesis.</text>
</comment>
<dbReference type="GO" id="GO:0016491">
    <property type="term" value="F:oxidoreductase activity"/>
    <property type="evidence" value="ECO:0007669"/>
    <property type="project" value="UniProtKB-KW"/>
</dbReference>
<evidence type="ECO:0000313" key="6">
    <source>
        <dbReference type="Proteomes" id="UP000186601"/>
    </source>
</evidence>
<dbReference type="AlphaFoldDB" id="A0A2R6NJC1"/>
<keyword evidence="4" id="KW-1133">Transmembrane helix</keyword>
<feature type="transmembrane region" description="Helical" evidence="4">
    <location>
        <begin position="41"/>
        <end position="64"/>
    </location>
</feature>
<dbReference type="InterPro" id="IPR021765">
    <property type="entry name" value="UstYa-like"/>
</dbReference>
<reference evidence="5 6" key="1">
    <citation type="submission" date="2018-02" db="EMBL/GenBank/DDBJ databases">
        <title>Genome sequence of the basidiomycete white-rot fungus Phlebia centrifuga.</title>
        <authorList>
            <person name="Granchi Z."/>
            <person name="Peng M."/>
            <person name="de Vries R.P."/>
            <person name="Hilden K."/>
            <person name="Makela M.R."/>
            <person name="Grigoriev I."/>
            <person name="Riley R."/>
        </authorList>
    </citation>
    <scope>NUCLEOTIDE SEQUENCE [LARGE SCALE GENOMIC DNA]</scope>
    <source>
        <strain evidence="5 6">FBCC195</strain>
    </source>
</reference>
<evidence type="ECO:0000256" key="4">
    <source>
        <dbReference type="SAM" id="Phobius"/>
    </source>
</evidence>
<dbReference type="EMBL" id="MLYV02001214">
    <property type="protein sequence ID" value="PSR72102.1"/>
    <property type="molecule type" value="Genomic_DNA"/>
</dbReference>